<protein>
    <submittedName>
        <fullName evidence="3">Type I antifreeze protein</fullName>
    </submittedName>
</protein>
<proteinExistence type="predicted"/>
<sequence length="91" mass="10247">MPIYEYECKTCKKRTELLQKISDPPLEKCPDCKGEVRKLISSAGLHFKGTGWYVTDYAKKKGESASNEKKTETTSPKKESTSKKPATKSKD</sequence>
<feature type="domain" description="Putative regulatory protein FmdB zinc ribbon" evidence="2">
    <location>
        <begin position="1"/>
        <end position="41"/>
    </location>
</feature>
<evidence type="ECO:0000313" key="3">
    <source>
        <dbReference type="EMBL" id="VAX33738.1"/>
    </source>
</evidence>
<dbReference type="NCBIfam" id="TIGR02605">
    <property type="entry name" value="CxxC_CxxC_SSSS"/>
    <property type="match status" value="1"/>
</dbReference>
<evidence type="ECO:0000259" key="2">
    <source>
        <dbReference type="SMART" id="SM00834"/>
    </source>
</evidence>
<gene>
    <name evidence="3" type="ORF">MNBD_NITROSPIRAE01-874</name>
</gene>
<feature type="region of interest" description="Disordered" evidence="1">
    <location>
        <begin position="61"/>
        <end position="91"/>
    </location>
</feature>
<reference evidence="3" key="1">
    <citation type="submission" date="2018-06" db="EMBL/GenBank/DDBJ databases">
        <authorList>
            <person name="Zhirakovskaya E."/>
        </authorList>
    </citation>
    <scope>NUCLEOTIDE SEQUENCE</scope>
</reference>
<dbReference type="PANTHER" id="PTHR34404:SF2">
    <property type="entry name" value="CONSERVED SERINE RICH PROTEIN"/>
    <property type="match status" value="1"/>
</dbReference>
<dbReference type="PANTHER" id="PTHR34404">
    <property type="entry name" value="REGULATORY PROTEIN, FMDB FAMILY"/>
    <property type="match status" value="1"/>
</dbReference>
<dbReference type="InterPro" id="IPR013429">
    <property type="entry name" value="Regulatory_FmdB_Zinc_ribbon"/>
</dbReference>
<accession>A0A3B1DCL5</accession>
<name>A0A3B1DCL5_9ZZZZ</name>
<dbReference type="SMART" id="SM00834">
    <property type="entry name" value="CxxC_CXXC_SSSS"/>
    <property type="match status" value="1"/>
</dbReference>
<dbReference type="AlphaFoldDB" id="A0A3B1DCL5"/>
<evidence type="ECO:0000256" key="1">
    <source>
        <dbReference type="SAM" id="MobiDB-lite"/>
    </source>
</evidence>
<dbReference type="Pfam" id="PF09723">
    <property type="entry name" value="Zn_ribbon_8"/>
    <property type="match status" value="1"/>
</dbReference>
<organism evidence="3">
    <name type="scientific">hydrothermal vent metagenome</name>
    <dbReference type="NCBI Taxonomy" id="652676"/>
    <lineage>
        <taxon>unclassified sequences</taxon>
        <taxon>metagenomes</taxon>
        <taxon>ecological metagenomes</taxon>
    </lineage>
</organism>
<dbReference type="EMBL" id="UOGF01000119">
    <property type="protein sequence ID" value="VAX33738.1"/>
    <property type="molecule type" value="Genomic_DNA"/>
</dbReference>